<dbReference type="Pfam" id="PF00858">
    <property type="entry name" value="ASC"/>
    <property type="match status" value="1"/>
</dbReference>
<dbReference type="Gene3D" id="1.10.287.770">
    <property type="entry name" value="YojJ-like"/>
    <property type="match status" value="1"/>
</dbReference>
<feature type="transmembrane region" description="Helical" evidence="13">
    <location>
        <begin position="72"/>
        <end position="93"/>
    </location>
</feature>
<keyword evidence="7" id="KW-0915">Sodium</keyword>
<accession>A0A336M002</accession>
<protein>
    <submittedName>
        <fullName evidence="14">CSON008921 protein</fullName>
    </submittedName>
</protein>
<keyword evidence="6 13" id="KW-1133">Transmembrane helix</keyword>
<evidence type="ECO:0000256" key="2">
    <source>
        <dbReference type="ARBA" id="ARBA00007193"/>
    </source>
</evidence>
<evidence type="ECO:0000256" key="6">
    <source>
        <dbReference type="ARBA" id="ARBA00022989"/>
    </source>
</evidence>
<keyword evidence="10 12" id="KW-0739">Sodium transport</keyword>
<comment type="subcellular location">
    <subcellularLocation>
        <location evidence="1">Membrane</location>
        <topology evidence="1">Multi-pass membrane protein</topology>
    </subcellularLocation>
</comment>
<organism evidence="14">
    <name type="scientific">Culicoides sonorensis</name>
    <name type="common">Biting midge</name>
    <dbReference type="NCBI Taxonomy" id="179676"/>
    <lineage>
        <taxon>Eukaryota</taxon>
        <taxon>Metazoa</taxon>
        <taxon>Ecdysozoa</taxon>
        <taxon>Arthropoda</taxon>
        <taxon>Hexapoda</taxon>
        <taxon>Insecta</taxon>
        <taxon>Pterygota</taxon>
        <taxon>Neoptera</taxon>
        <taxon>Endopterygota</taxon>
        <taxon>Diptera</taxon>
        <taxon>Nematocera</taxon>
        <taxon>Chironomoidea</taxon>
        <taxon>Ceratopogonidae</taxon>
        <taxon>Ceratopogoninae</taxon>
        <taxon>Culicoides</taxon>
        <taxon>Monoculicoides</taxon>
    </lineage>
</organism>
<sequence length="542" mass="62319">MSFIPKLDQLQNLNRKINRITLNKSLLRHALFNTFHTFARETTIHGIKNIFIEFKDGELKDNAKVKLVANKIIWSVSCMTSLIFCLSLMVLTYQHFFAVLTTTTIESINYPISRIPFPAVTVCNINKVFGPNARTMWDKINGVEKDEYMKFLKSLSKLSTFELESDNMTLDIERRIFQNGLNPGELMRGVSKTCDDLLFDCELRGDPIECNKIFRRTRSSEGFCCSFNYYGLRDHLELYASRVKNVEYKVEGAGEYVGLKVTVNTTKEDYISPSHPFYGVLVILHEATNYPEFSTSVDVAQPGQEVYLAVSPRAIVSTDDVRRMPINQRFCTFPDEQEISMSDDYSFENCLSECRAKVIVKMCGCFPYYYPVFDQKYASVPICRLKDTPCLYENRRLFQSIQVNSEEMLQTQTDKTSKKGLECDCLPTCSSLKFYVDRFTGNVTQHPALGNHSLLHVFFSALTCIKYRRDIFMTWDGLLSTFGGLFSLCLGGSIISLIELVYFATYFLYTQIHNQIVKRRFKAITRLVMSEKNTVQICSINK</sequence>
<dbReference type="GO" id="GO:0015280">
    <property type="term" value="F:ligand-gated sodium channel activity"/>
    <property type="evidence" value="ECO:0007669"/>
    <property type="project" value="TreeGrafter"/>
</dbReference>
<evidence type="ECO:0000313" key="14">
    <source>
        <dbReference type="EMBL" id="SSX23390.1"/>
    </source>
</evidence>
<dbReference type="PRINTS" id="PR01078">
    <property type="entry name" value="AMINACHANNEL"/>
</dbReference>
<evidence type="ECO:0000256" key="12">
    <source>
        <dbReference type="RuleBase" id="RU000679"/>
    </source>
</evidence>
<dbReference type="PROSITE" id="PS01206">
    <property type="entry name" value="ASC"/>
    <property type="match status" value="1"/>
</dbReference>
<keyword evidence="4 12" id="KW-0894">Sodium channel</keyword>
<comment type="similarity">
    <text evidence="2 12">Belongs to the amiloride-sensitive sodium channel (TC 1.A.6) family.</text>
</comment>
<evidence type="ECO:0000256" key="11">
    <source>
        <dbReference type="ARBA" id="ARBA00023303"/>
    </source>
</evidence>
<evidence type="ECO:0000256" key="7">
    <source>
        <dbReference type="ARBA" id="ARBA00023053"/>
    </source>
</evidence>
<evidence type="ECO:0000256" key="4">
    <source>
        <dbReference type="ARBA" id="ARBA00022461"/>
    </source>
</evidence>
<keyword evidence="9 13" id="KW-0472">Membrane</keyword>
<feature type="transmembrane region" description="Helical" evidence="13">
    <location>
        <begin position="482"/>
        <end position="509"/>
    </location>
</feature>
<evidence type="ECO:0000256" key="13">
    <source>
        <dbReference type="SAM" id="Phobius"/>
    </source>
</evidence>
<evidence type="ECO:0000256" key="5">
    <source>
        <dbReference type="ARBA" id="ARBA00022692"/>
    </source>
</evidence>
<dbReference type="AlphaFoldDB" id="A0A336M002"/>
<keyword evidence="11 12" id="KW-0407">Ion channel</keyword>
<evidence type="ECO:0000256" key="3">
    <source>
        <dbReference type="ARBA" id="ARBA00022448"/>
    </source>
</evidence>
<keyword evidence="3 12" id="KW-0813">Transport</keyword>
<gene>
    <name evidence="14" type="primary">CSON008921</name>
</gene>
<dbReference type="OMA" id="WIFCENS"/>
<evidence type="ECO:0000256" key="1">
    <source>
        <dbReference type="ARBA" id="ARBA00004141"/>
    </source>
</evidence>
<dbReference type="GO" id="GO:0005886">
    <property type="term" value="C:plasma membrane"/>
    <property type="evidence" value="ECO:0007669"/>
    <property type="project" value="TreeGrafter"/>
</dbReference>
<dbReference type="InterPro" id="IPR020903">
    <property type="entry name" value="ENaC_CS"/>
</dbReference>
<reference evidence="14" key="1">
    <citation type="submission" date="2018-07" db="EMBL/GenBank/DDBJ databases">
        <authorList>
            <person name="Quirk P.G."/>
            <person name="Krulwich T.A."/>
        </authorList>
    </citation>
    <scope>NUCLEOTIDE SEQUENCE</scope>
</reference>
<dbReference type="EMBL" id="UFQT01000343">
    <property type="protein sequence ID" value="SSX23390.1"/>
    <property type="molecule type" value="Genomic_DNA"/>
</dbReference>
<keyword evidence="5 12" id="KW-0812">Transmembrane</keyword>
<evidence type="ECO:0000256" key="8">
    <source>
        <dbReference type="ARBA" id="ARBA00023065"/>
    </source>
</evidence>
<dbReference type="VEuPathDB" id="VectorBase:CSON008921"/>
<name>A0A336M002_CULSO</name>
<evidence type="ECO:0000256" key="9">
    <source>
        <dbReference type="ARBA" id="ARBA00023136"/>
    </source>
</evidence>
<dbReference type="Gene3D" id="2.60.470.10">
    <property type="entry name" value="Acid-sensing ion channels like domains"/>
    <property type="match status" value="1"/>
</dbReference>
<dbReference type="PANTHER" id="PTHR11690">
    <property type="entry name" value="AMILORIDE-SENSITIVE SODIUM CHANNEL-RELATED"/>
    <property type="match status" value="1"/>
</dbReference>
<keyword evidence="8 12" id="KW-0406">Ion transport</keyword>
<evidence type="ECO:0000256" key="10">
    <source>
        <dbReference type="ARBA" id="ARBA00023201"/>
    </source>
</evidence>
<dbReference type="InterPro" id="IPR001873">
    <property type="entry name" value="ENaC"/>
</dbReference>
<dbReference type="PANTHER" id="PTHR11690:SF237">
    <property type="entry name" value="PICKPOCKET 16-RELATED"/>
    <property type="match status" value="1"/>
</dbReference>
<proteinExistence type="inferred from homology"/>